<reference evidence="1 2" key="1">
    <citation type="submission" date="2014-07" db="EMBL/GenBank/DDBJ databases">
        <authorList>
            <person name="McCorrison J."/>
            <person name="Sanka R."/>
            <person name="Torralba M."/>
            <person name="Gillis M."/>
            <person name="Haft D.H."/>
            <person name="Methe B."/>
            <person name="Sutton G."/>
            <person name="Nelson K.E."/>
        </authorList>
    </citation>
    <scope>NUCLEOTIDE SEQUENCE [LARGE SCALE GENOMIC DNA]</scope>
    <source>
        <strain evidence="1 2">S9-PR14</strain>
    </source>
</reference>
<dbReference type="EMBL" id="JRPQ01000132">
    <property type="protein sequence ID" value="KGI21698.1"/>
    <property type="molecule type" value="Genomic_DNA"/>
</dbReference>
<gene>
    <name evidence="1" type="ORF">HMPREF9304_08690</name>
</gene>
<evidence type="ECO:0000313" key="1">
    <source>
        <dbReference type="EMBL" id="KGI21698.1"/>
    </source>
</evidence>
<accession>A0A098YSY1</accession>
<name>A0A098YSY1_9BACT</name>
<dbReference type="RefSeq" id="WP_008121676.1">
    <property type="nucleotide sequence ID" value="NZ_JRPQ01000132.1"/>
</dbReference>
<comment type="caution">
    <text evidence="1">The sequence shown here is derived from an EMBL/GenBank/DDBJ whole genome shotgun (WGS) entry which is preliminary data.</text>
</comment>
<proteinExistence type="predicted"/>
<dbReference type="AlphaFoldDB" id="A0A098YSY1"/>
<protein>
    <submittedName>
        <fullName evidence="1">Membrane protein</fullName>
    </submittedName>
</protein>
<dbReference type="OrthoDB" id="1123156at2"/>
<sequence>MLKTLLLSLLIIAICFALLAVKLLFRKNGSFTSQHIHDSKAMQERGIHCVVDQDREARRSNKAC</sequence>
<dbReference type="Proteomes" id="UP000029723">
    <property type="component" value="Unassembled WGS sequence"/>
</dbReference>
<organism evidence="1 2">
    <name type="scientific">Hoylesella timonensis S9-PR14</name>
    <dbReference type="NCBI Taxonomy" id="1401062"/>
    <lineage>
        <taxon>Bacteria</taxon>
        <taxon>Pseudomonadati</taxon>
        <taxon>Bacteroidota</taxon>
        <taxon>Bacteroidia</taxon>
        <taxon>Bacteroidales</taxon>
        <taxon>Prevotellaceae</taxon>
        <taxon>Hoylesella</taxon>
    </lineage>
</organism>
<evidence type="ECO:0000313" key="2">
    <source>
        <dbReference type="Proteomes" id="UP000029723"/>
    </source>
</evidence>